<proteinExistence type="predicted"/>
<keyword evidence="2" id="KW-1185">Reference proteome</keyword>
<gene>
    <name evidence="1" type="ORF">OXX778_LOCUS9716</name>
</gene>
<accession>A0A813XDI5</accession>
<reference evidence="1" key="1">
    <citation type="submission" date="2021-02" db="EMBL/GenBank/DDBJ databases">
        <authorList>
            <person name="Nowell W R."/>
        </authorList>
    </citation>
    <scope>NUCLEOTIDE SEQUENCE</scope>
    <source>
        <strain evidence="1">Ploen Becks lab</strain>
    </source>
</reference>
<sequence length="218" mass="25924">MTNKLFQEEHPISSVFISNDLKWSVQINSAISKANQALGLIKRTFKFPNEDSIFKLYKAFVRPHLEYGVVLWRPHWKKDIKAIESVQRRATKLIPTINRLKYTERLKKLNLTTLETRRLRGDIIQMFKIVKGFDEVNWFNNVVFKNIGSDSTAPQLRSHEFVVERQLVKNCDQRHNFFINRVSTFWNRLPKDVVNSTDINSFKNKFDKLNLESYYREL</sequence>
<dbReference type="Proteomes" id="UP000663879">
    <property type="component" value="Unassembled WGS sequence"/>
</dbReference>
<evidence type="ECO:0000313" key="2">
    <source>
        <dbReference type="Proteomes" id="UP000663879"/>
    </source>
</evidence>
<name>A0A813XDI5_9BILA</name>
<dbReference type="AlphaFoldDB" id="A0A813XDI5"/>
<organism evidence="1 2">
    <name type="scientific">Brachionus calyciflorus</name>
    <dbReference type="NCBI Taxonomy" id="104777"/>
    <lineage>
        <taxon>Eukaryota</taxon>
        <taxon>Metazoa</taxon>
        <taxon>Spiralia</taxon>
        <taxon>Gnathifera</taxon>
        <taxon>Rotifera</taxon>
        <taxon>Eurotatoria</taxon>
        <taxon>Monogononta</taxon>
        <taxon>Pseudotrocha</taxon>
        <taxon>Ploima</taxon>
        <taxon>Brachionidae</taxon>
        <taxon>Brachionus</taxon>
    </lineage>
</organism>
<dbReference type="PRINTS" id="PR01345">
    <property type="entry name" value="CERVTRCPTASE"/>
</dbReference>
<evidence type="ECO:0000313" key="1">
    <source>
        <dbReference type="EMBL" id="CAF0866642.1"/>
    </source>
</evidence>
<dbReference type="PANTHER" id="PTHR33332">
    <property type="entry name" value="REVERSE TRANSCRIPTASE DOMAIN-CONTAINING PROTEIN"/>
    <property type="match status" value="1"/>
</dbReference>
<evidence type="ECO:0008006" key="3">
    <source>
        <dbReference type="Google" id="ProtNLM"/>
    </source>
</evidence>
<dbReference type="OrthoDB" id="10048778at2759"/>
<dbReference type="EMBL" id="CAJNOC010001458">
    <property type="protein sequence ID" value="CAF0866642.1"/>
    <property type="molecule type" value="Genomic_DNA"/>
</dbReference>
<comment type="caution">
    <text evidence="1">The sequence shown here is derived from an EMBL/GenBank/DDBJ whole genome shotgun (WGS) entry which is preliminary data.</text>
</comment>
<protein>
    <recommendedName>
        <fullName evidence="3">RNA-directed DNA polymerase from mobile element jockey-like</fullName>
    </recommendedName>
</protein>